<evidence type="ECO:0000256" key="1">
    <source>
        <dbReference type="SAM" id="SignalP"/>
    </source>
</evidence>
<reference evidence="2" key="2">
    <citation type="submission" date="2020-05" db="UniProtKB">
        <authorList>
            <consortium name="EnsemblMetazoa"/>
        </authorList>
    </citation>
    <scope>IDENTIFICATION</scope>
    <source>
        <strain evidence="2">CM1001059</strain>
    </source>
</reference>
<dbReference type="AlphaFoldDB" id="A0A182THW5"/>
<sequence length="134" mass="14942">MWYLVLVALSATLYFASKRWGRQLYYRWGRLIPFRRAIGNKSRPPTPPLIDTSVPAHLPAGGVSGSGEEGYPLLGGKEEFDDGRLHTSLQVWPATTQSLKPSHWRIIIIMCIGSGYLHDLAILAIRLHSELSCA</sequence>
<accession>A0A182THW5</accession>
<keyword evidence="1" id="KW-0732">Signal</keyword>
<protein>
    <submittedName>
        <fullName evidence="2">Uncharacterized protein</fullName>
    </submittedName>
</protein>
<name>A0A182THW5_9DIPT</name>
<evidence type="ECO:0000313" key="2">
    <source>
        <dbReference type="EnsemblMetazoa" id="AMEC002598-PA"/>
    </source>
</evidence>
<dbReference type="VEuPathDB" id="VectorBase:AMEC002598"/>
<dbReference type="STRING" id="34690.A0A182THW5"/>
<reference evidence="3" key="1">
    <citation type="submission" date="2014-01" db="EMBL/GenBank/DDBJ databases">
        <title>The Genome Sequence of Anopheles melas CM1001059_A (V2).</title>
        <authorList>
            <consortium name="The Broad Institute Genomics Platform"/>
            <person name="Neafsey D.E."/>
            <person name="Besansky N."/>
            <person name="Howell P."/>
            <person name="Walton C."/>
            <person name="Young S.K."/>
            <person name="Zeng Q."/>
            <person name="Gargeya S."/>
            <person name="Fitzgerald M."/>
            <person name="Haas B."/>
            <person name="Abouelleil A."/>
            <person name="Allen A.W."/>
            <person name="Alvarado L."/>
            <person name="Arachchi H.M."/>
            <person name="Berlin A.M."/>
            <person name="Chapman S.B."/>
            <person name="Gainer-Dewar J."/>
            <person name="Goldberg J."/>
            <person name="Griggs A."/>
            <person name="Gujja S."/>
            <person name="Hansen M."/>
            <person name="Howarth C."/>
            <person name="Imamovic A."/>
            <person name="Ireland A."/>
            <person name="Larimer J."/>
            <person name="McCowan C."/>
            <person name="Murphy C."/>
            <person name="Pearson M."/>
            <person name="Poon T.W."/>
            <person name="Priest M."/>
            <person name="Roberts A."/>
            <person name="Saif S."/>
            <person name="Shea T."/>
            <person name="Sisk P."/>
            <person name="Sykes S."/>
            <person name="Wortman J."/>
            <person name="Nusbaum C."/>
            <person name="Birren B."/>
        </authorList>
    </citation>
    <scope>NUCLEOTIDE SEQUENCE [LARGE SCALE GENOMIC DNA]</scope>
    <source>
        <strain evidence="3">CM1001059</strain>
    </source>
</reference>
<proteinExistence type="predicted"/>
<feature type="chain" id="PRO_5008136854" evidence="1">
    <location>
        <begin position="22"/>
        <end position="134"/>
    </location>
</feature>
<dbReference type="Proteomes" id="UP000075902">
    <property type="component" value="Unassembled WGS sequence"/>
</dbReference>
<organism evidence="2 3">
    <name type="scientific">Anopheles melas</name>
    <dbReference type="NCBI Taxonomy" id="34690"/>
    <lineage>
        <taxon>Eukaryota</taxon>
        <taxon>Metazoa</taxon>
        <taxon>Ecdysozoa</taxon>
        <taxon>Arthropoda</taxon>
        <taxon>Hexapoda</taxon>
        <taxon>Insecta</taxon>
        <taxon>Pterygota</taxon>
        <taxon>Neoptera</taxon>
        <taxon>Endopterygota</taxon>
        <taxon>Diptera</taxon>
        <taxon>Nematocera</taxon>
        <taxon>Culicoidea</taxon>
        <taxon>Culicidae</taxon>
        <taxon>Anophelinae</taxon>
        <taxon>Anopheles</taxon>
    </lineage>
</organism>
<feature type="signal peptide" evidence="1">
    <location>
        <begin position="1"/>
        <end position="21"/>
    </location>
</feature>
<dbReference type="EnsemblMetazoa" id="AMEC002598-RA">
    <property type="protein sequence ID" value="AMEC002598-PA"/>
    <property type="gene ID" value="AMEC002598"/>
</dbReference>
<keyword evidence="3" id="KW-1185">Reference proteome</keyword>
<evidence type="ECO:0000313" key="3">
    <source>
        <dbReference type="Proteomes" id="UP000075902"/>
    </source>
</evidence>